<dbReference type="Pfam" id="PF04082">
    <property type="entry name" value="Fungal_trans"/>
    <property type="match status" value="1"/>
</dbReference>
<dbReference type="OrthoDB" id="10249920at2759"/>
<dbReference type="InterPro" id="IPR051615">
    <property type="entry name" value="Transcr_Regulatory_Elem"/>
</dbReference>
<dbReference type="GO" id="GO:0008270">
    <property type="term" value="F:zinc ion binding"/>
    <property type="evidence" value="ECO:0007669"/>
    <property type="project" value="InterPro"/>
</dbReference>
<reference evidence="9" key="1">
    <citation type="submission" date="2022-12" db="EMBL/GenBank/DDBJ databases">
        <authorList>
            <person name="Petersen C."/>
        </authorList>
    </citation>
    <scope>NUCLEOTIDE SEQUENCE</scope>
    <source>
        <strain evidence="9">IBT 29677</strain>
    </source>
</reference>
<dbReference type="RefSeq" id="XP_056485741.1">
    <property type="nucleotide sequence ID" value="XM_056635121.1"/>
</dbReference>
<dbReference type="CDD" id="cd12148">
    <property type="entry name" value="fungal_TF_MHR"/>
    <property type="match status" value="1"/>
</dbReference>
<dbReference type="GeneID" id="81374101"/>
<name>A0A9W9VRF0_9EURO</name>
<evidence type="ECO:0000259" key="8">
    <source>
        <dbReference type="SMART" id="SM00906"/>
    </source>
</evidence>
<dbReference type="InterPro" id="IPR007219">
    <property type="entry name" value="XnlR_reg_dom"/>
</dbReference>
<gene>
    <name evidence="9" type="ORF">N7509_010484</name>
</gene>
<evidence type="ECO:0000256" key="7">
    <source>
        <dbReference type="SAM" id="MobiDB-lite"/>
    </source>
</evidence>
<evidence type="ECO:0000256" key="6">
    <source>
        <dbReference type="ARBA" id="ARBA00023242"/>
    </source>
</evidence>
<evidence type="ECO:0000256" key="5">
    <source>
        <dbReference type="ARBA" id="ARBA00023163"/>
    </source>
</evidence>
<evidence type="ECO:0000313" key="9">
    <source>
        <dbReference type="EMBL" id="KAJ5387943.1"/>
    </source>
</evidence>
<keyword evidence="4" id="KW-0238">DNA-binding</keyword>
<sequence>MWRTNLADGVTINSEPGSKSTDTAAIRNHRAPRINTPRHISYYGQDPGRINVLANLFLDCINGEHQFTQYETSAAFSTFPDHPPDLLFLHAAMLAAGATFESQSDSSELSDDFAELSESLIFTCFRHAPSICVIQGLCILSWRSLASGQDHLGWTFLSMAAGMAVHLRLHVLALDEIAAQSVKPPLETVQTFWSFYMTDRTSISILGRNCILPWRRVNVPAIETYFHDGKCDIAQISFAWQCKLWYMHDQNMDQMCVCL</sequence>
<comment type="caution">
    <text evidence="9">The sequence shown here is derived from an EMBL/GenBank/DDBJ whole genome shotgun (WGS) entry which is preliminary data.</text>
</comment>
<proteinExistence type="predicted"/>
<feature type="region of interest" description="Disordered" evidence="7">
    <location>
        <begin position="1"/>
        <end position="22"/>
    </location>
</feature>
<keyword evidence="5" id="KW-0804">Transcription</keyword>
<evidence type="ECO:0000256" key="2">
    <source>
        <dbReference type="ARBA" id="ARBA00022833"/>
    </source>
</evidence>
<dbReference type="GO" id="GO:0006351">
    <property type="term" value="P:DNA-templated transcription"/>
    <property type="evidence" value="ECO:0007669"/>
    <property type="project" value="InterPro"/>
</dbReference>
<accession>A0A9W9VRF0</accession>
<keyword evidence="10" id="KW-1185">Reference proteome</keyword>
<protein>
    <recommendedName>
        <fullName evidence="8">Xylanolytic transcriptional activator regulatory domain-containing protein</fullName>
    </recommendedName>
</protein>
<dbReference type="AlphaFoldDB" id="A0A9W9VRF0"/>
<feature type="domain" description="Xylanolytic transcriptional activator regulatory" evidence="8">
    <location>
        <begin position="153"/>
        <end position="226"/>
    </location>
</feature>
<dbReference type="PANTHER" id="PTHR31313">
    <property type="entry name" value="TY1 ENHANCER ACTIVATOR"/>
    <property type="match status" value="1"/>
</dbReference>
<dbReference type="PANTHER" id="PTHR31313:SF81">
    <property type="entry name" value="TY1 ENHANCER ACTIVATOR"/>
    <property type="match status" value="1"/>
</dbReference>
<dbReference type="EMBL" id="JAPZBU010000009">
    <property type="protein sequence ID" value="KAJ5387943.1"/>
    <property type="molecule type" value="Genomic_DNA"/>
</dbReference>
<dbReference type="SMART" id="SM00906">
    <property type="entry name" value="Fungal_trans"/>
    <property type="match status" value="1"/>
</dbReference>
<evidence type="ECO:0000256" key="3">
    <source>
        <dbReference type="ARBA" id="ARBA00023015"/>
    </source>
</evidence>
<keyword evidence="1" id="KW-0479">Metal-binding</keyword>
<feature type="compositionally biased region" description="Polar residues" evidence="7">
    <location>
        <begin position="11"/>
        <end position="22"/>
    </location>
</feature>
<organism evidence="9 10">
    <name type="scientific">Penicillium cosmopolitanum</name>
    <dbReference type="NCBI Taxonomy" id="1131564"/>
    <lineage>
        <taxon>Eukaryota</taxon>
        <taxon>Fungi</taxon>
        <taxon>Dikarya</taxon>
        <taxon>Ascomycota</taxon>
        <taxon>Pezizomycotina</taxon>
        <taxon>Eurotiomycetes</taxon>
        <taxon>Eurotiomycetidae</taxon>
        <taxon>Eurotiales</taxon>
        <taxon>Aspergillaceae</taxon>
        <taxon>Penicillium</taxon>
    </lineage>
</organism>
<evidence type="ECO:0000256" key="4">
    <source>
        <dbReference type="ARBA" id="ARBA00023125"/>
    </source>
</evidence>
<keyword evidence="2" id="KW-0862">Zinc</keyword>
<keyword evidence="6" id="KW-0539">Nucleus</keyword>
<keyword evidence="3" id="KW-0805">Transcription regulation</keyword>
<reference evidence="9" key="2">
    <citation type="journal article" date="2023" name="IMA Fungus">
        <title>Comparative genomic study of the Penicillium genus elucidates a diverse pangenome and 15 lateral gene transfer events.</title>
        <authorList>
            <person name="Petersen C."/>
            <person name="Sorensen T."/>
            <person name="Nielsen M.R."/>
            <person name="Sondergaard T.E."/>
            <person name="Sorensen J.L."/>
            <person name="Fitzpatrick D.A."/>
            <person name="Frisvad J.C."/>
            <person name="Nielsen K.L."/>
        </authorList>
    </citation>
    <scope>NUCLEOTIDE SEQUENCE</scope>
    <source>
        <strain evidence="9">IBT 29677</strain>
    </source>
</reference>
<evidence type="ECO:0000256" key="1">
    <source>
        <dbReference type="ARBA" id="ARBA00022723"/>
    </source>
</evidence>
<dbReference type="Proteomes" id="UP001147747">
    <property type="component" value="Unassembled WGS sequence"/>
</dbReference>
<evidence type="ECO:0000313" key="10">
    <source>
        <dbReference type="Proteomes" id="UP001147747"/>
    </source>
</evidence>
<dbReference type="GO" id="GO:0003677">
    <property type="term" value="F:DNA binding"/>
    <property type="evidence" value="ECO:0007669"/>
    <property type="project" value="UniProtKB-KW"/>
</dbReference>